<evidence type="ECO:0000256" key="1">
    <source>
        <dbReference type="ARBA" id="ARBA00001964"/>
    </source>
</evidence>
<keyword evidence="3" id="KW-0460">Magnesium</keyword>
<keyword evidence="6" id="KW-1185">Reference proteome</keyword>
<dbReference type="PANTHER" id="PTHR43710:SF2">
    <property type="entry name" value="2-HYDROXYACYL-COA LYASE 1"/>
    <property type="match status" value="1"/>
</dbReference>
<sequence>MILFRLLLFQKQASYYALIEAFGGKGYLIGTLDELKSALLESFSARIPVVINVIVDPYAGSKSGRLQYKN</sequence>
<dbReference type="PANTHER" id="PTHR43710">
    <property type="entry name" value="2-HYDROXYACYL-COA LYASE"/>
    <property type="match status" value="1"/>
</dbReference>
<organism evidence="5 6">
    <name type="scientific">Arachis hypogaea</name>
    <name type="common">Peanut</name>
    <dbReference type="NCBI Taxonomy" id="3818"/>
    <lineage>
        <taxon>Eukaryota</taxon>
        <taxon>Viridiplantae</taxon>
        <taxon>Streptophyta</taxon>
        <taxon>Embryophyta</taxon>
        <taxon>Tracheophyta</taxon>
        <taxon>Spermatophyta</taxon>
        <taxon>Magnoliopsida</taxon>
        <taxon>eudicotyledons</taxon>
        <taxon>Gunneridae</taxon>
        <taxon>Pentapetalae</taxon>
        <taxon>rosids</taxon>
        <taxon>fabids</taxon>
        <taxon>Fabales</taxon>
        <taxon>Fabaceae</taxon>
        <taxon>Papilionoideae</taxon>
        <taxon>50 kb inversion clade</taxon>
        <taxon>dalbergioids sensu lato</taxon>
        <taxon>Dalbergieae</taxon>
        <taxon>Pterocarpus clade</taxon>
        <taxon>Arachis</taxon>
    </lineage>
</organism>
<dbReference type="Gene3D" id="3.40.50.970">
    <property type="match status" value="1"/>
</dbReference>
<reference evidence="5 6" key="1">
    <citation type="submission" date="2019-01" db="EMBL/GenBank/DDBJ databases">
        <title>Sequencing of cultivated peanut Arachis hypogaea provides insights into genome evolution and oil improvement.</title>
        <authorList>
            <person name="Chen X."/>
        </authorList>
    </citation>
    <scope>NUCLEOTIDE SEQUENCE [LARGE SCALE GENOMIC DNA]</scope>
    <source>
        <strain evidence="6">cv. Fuhuasheng</strain>
        <tissue evidence="5">Leaves</tissue>
    </source>
</reference>
<proteinExistence type="predicted"/>
<dbReference type="SUPFAM" id="SSF52518">
    <property type="entry name" value="Thiamin diphosphate-binding fold (THDP-binding)"/>
    <property type="match status" value="1"/>
</dbReference>
<dbReference type="AlphaFoldDB" id="A0A445B6S2"/>
<evidence type="ECO:0008006" key="7">
    <source>
        <dbReference type="Google" id="ProtNLM"/>
    </source>
</evidence>
<keyword evidence="2" id="KW-0479">Metal-binding</keyword>
<dbReference type="Proteomes" id="UP000289738">
    <property type="component" value="Chromosome A10"/>
</dbReference>
<evidence type="ECO:0000256" key="3">
    <source>
        <dbReference type="ARBA" id="ARBA00022842"/>
    </source>
</evidence>
<dbReference type="GO" id="GO:0030976">
    <property type="term" value="F:thiamine pyrophosphate binding"/>
    <property type="evidence" value="ECO:0007669"/>
    <property type="project" value="InterPro"/>
</dbReference>
<comment type="caution">
    <text evidence="5">The sequence shown here is derived from an EMBL/GenBank/DDBJ whole genome shotgun (WGS) entry which is preliminary data.</text>
</comment>
<keyword evidence="4" id="KW-0456">Lyase</keyword>
<evidence type="ECO:0000313" key="5">
    <source>
        <dbReference type="EMBL" id="RYR34351.1"/>
    </source>
</evidence>
<dbReference type="InterPro" id="IPR029061">
    <property type="entry name" value="THDP-binding"/>
</dbReference>
<gene>
    <name evidence="5" type="ORF">Ahy_A10g049181</name>
</gene>
<evidence type="ECO:0000256" key="4">
    <source>
        <dbReference type="ARBA" id="ARBA00023239"/>
    </source>
</evidence>
<dbReference type="GO" id="GO:0005777">
    <property type="term" value="C:peroxisome"/>
    <property type="evidence" value="ECO:0007669"/>
    <property type="project" value="TreeGrafter"/>
</dbReference>
<dbReference type="GO" id="GO:0046872">
    <property type="term" value="F:metal ion binding"/>
    <property type="evidence" value="ECO:0007669"/>
    <property type="project" value="UniProtKB-KW"/>
</dbReference>
<evidence type="ECO:0000256" key="2">
    <source>
        <dbReference type="ARBA" id="ARBA00022723"/>
    </source>
</evidence>
<dbReference type="GO" id="GO:0016829">
    <property type="term" value="F:lyase activity"/>
    <property type="evidence" value="ECO:0007669"/>
    <property type="project" value="UniProtKB-KW"/>
</dbReference>
<dbReference type="InterPro" id="IPR045025">
    <property type="entry name" value="HACL1-like"/>
</dbReference>
<name>A0A445B6S2_ARAHY</name>
<protein>
    <recommendedName>
        <fullName evidence="7">Thiamine pyrophosphate enzyme TPP-binding domain-containing protein</fullName>
    </recommendedName>
</protein>
<dbReference type="STRING" id="3818.A0A445B6S2"/>
<comment type="cofactor">
    <cofactor evidence="1">
        <name>thiamine diphosphate</name>
        <dbReference type="ChEBI" id="CHEBI:58937"/>
    </cofactor>
</comment>
<dbReference type="GO" id="GO:0001561">
    <property type="term" value="P:fatty acid alpha-oxidation"/>
    <property type="evidence" value="ECO:0007669"/>
    <property type="project" value="TreeGrafter"/>
</dbReference>
<evidence type="ECO:0000313" key="6">
    <source>
        <dbReference type="Proteomes" id="UP000289738"/>
    </source>
</evidence>
<accession>A0A445B6S2</accession>
<dbReference type="EMBL" id="SDMP01000010">
    <property type="protein sequence ID" value="RYR34351.1"/>
    <property type="molecule type" value="Genomic_DNA"/>
</dbReference>